<evidence type="ECO:0000256" key="7">
    <source>
        <dbReference type="ARBA" id="ARBA00022679"/>
    </source>
</evidence>
<evidence type="ECO:0000256" key="14">
    <source>
        <dbReference type="ARBA" id="ARBA00023264"/>
    </source>
</evidence>
<feature type="domain" description="PLD phosphodiesterase" evidence="17">
    <location>
        <begin position="382"/>
        <end position="409"/>
    </location>
</feature>
<dbReference type="PANTHER" id="PTHR21248">
    <property type="entry name" value="CARDIOLIPIN SYNTHASE"/>
    <property type="match status" value="1"/>
</dbReference>
<organism evidence="18 19">
    <name type="scientific">Palleronia sediminis</name>
    <dbReference type="NCBI Taxonomy" id="2547833"/>
    <lineage>
        <taxon>Bacteria</taxon>
        <taxon>Pseudomonadati</taxon>
        <taxon>Pseudomonadota</taxon>
        <taxon>Alphaproteobacteria</taxon>
        <taxon>Rhodobacterales</taxon>
        <taxon>Roseobacteraceae</taxon>
        <taxon>Palleronia</taxon>
    </lineage>
</organism>
<gene>
    <name evidence="18" type="primary">cls</name>
    <name evidence="18" type="ORF">E2L08_15530</name>
</gene>
<name>A0A4R5ZVD8_9RHOB</name>
<dbReference type="GO" id="GO:0005886">
    <property type="term" value="C:plasma membrane"/>
    <property type="evidence" value="ECO:0007669"/>
    <property type="project" value="UniProtKB-SubCell"/>
</dbReference>
<dbReference type="Pfam" id="PF13396">
    <property type="entry name" value="PLDc_N"/>
    <property type="match status" value="1"/>
</dbReference>
<dbReference type="EMBL" id="SNAA01000023">
    <property type="protein sequence ID" value="TDL75011.1"/>
    <property type="molecule type" value="Genomic_DNA"/>
</dbReference>
<evidence type="ECO:0000256" key="11">
    <source>
        <dbReference type="ARBA" id="ARBA00023098"/>
    </source>
</evidence>
<dbReference type="NCBIfam" id="TIGR04265">
    <property type="entry name" value="bac_cardiolipin"/>
    <property type="match status" value="1"/>
</dbReference>
<keyword evidence="19" id="KW-1185">Reference proteome</keyword>
<dbReference type="GO" id="GO:0008808">
    <property type="term" value="F:cardiolipin synthase activity"/>
    <property type="evidence" value="ECO:0007669"/>
    <property type="project" value="UniProtKB-UniRule"/>
</dbReference>
<reference evidence="18 19" key="1">
    <citation type="submission" date="2019-03" db="EMBL/GenBank/DDBJ databases">
        <title>Primorskyibacter sp. SS33 isolated from sediments.</title>
        <authorList>
            <person name="Xunke S."/>
        </authorList>
    </citation>
    <scope>NUCLEOTIDE SEQUENCE [LARGE SCALE GENOMIC DNA]</scope>
    <source>
        <strain evidence="18 19">SS33</strain>
    </source>
</reference>
<keyword evidence="13" id="KW-0594">Phospholipid biosynthesis</keyword>
<proteinExistence type="predicted"/>
<evidence type="ECO:0000313" key="18">
    <source>
        <dbReference type="EMBL" id="TDL75011.1"/>
    </source>
</evidence>
<keyword evidence="10 16" id="KW-1133">Transmembrane helix</keyword>
<dbReference type="GO" id="GO:0032049">
    <property type="term" value="P:cardiolipin biosynthetic process"/>
    <property type="evidence" value="ECO:0007669"/>
    <property type="project" value="UniProtKB-UniRule"/>
</dbReference>
<feature type="domain" description="PLD phosphodiesterase" evidence="17">
    <location>
        <begin position="205"/>
        <end position="232"/>
    </location>
</feature>
<evidence type="ECO:0000256" key="1">
    <source>
        <dbReference type="ARBA" id="ARBA00003145"/>
    </source>
</evidence>
<dbReference type="Proteomes" id="UP000295701">
    <property type="component" value="Unassembled WGS sequence"/>
</dbReference>
<keyword evidence="4" id="KW-1003">Cell membrane</keyword>
<keyword evidence="9" id="KW-0677">Repeat</keyword>
<feature type="transmembrane region" description="Helical" evidence="16">
    <location>
        <begin position="37"/>
        <end position="59"/>
    </location>
</feature>
<dbReference type="InterPro" id="IPR025202">
    <property type="entry name" value="PLD-like_dom"/>
</dbReference>
<evidence type="ECO:0000256" key="4">
    <source>
        <dbReference type="ARBA" id="ARBA00022475"/>
    </source>
</evidence>
<keyword evidence="12 16" id="KW-0472">Membrane</keyword>
<evidence type="ECO:0000256" key="3">
    <source>
        <dbReference type="ARBA" id="ARBA00004651"/>
    </source>
</evidence>
<dbReference type="SMART" id="SM00155">
    <property type="entry name" value="PLDc"/>
    <property type="match status" value="2"/>
</dbReference>
<evidence type="ECO:0000256" key="6">
    <source>
        <dbReference type="ARBA" id="ARBA00022525"/>
    </source>
</evidence>
<keyword evidence="5" id="KW-0444">Lipid biosynthesis</keyword>
<dbReference type="GO" id="GO:0005576">
    <property type="term" value="C:extracellular region"/>
    <property type="evidence" value="ECO:0007669"/>
    <property type="project" value="UniProtKB-SubCell"/>
</dbReference>
<dbReference type="InterPro" id="IPR027379">
    <property type="entry name" value="CLS_N"/>
</dbReference>
<keyword evidence="11" id="KW-0443">Lipid metabolism</keyword>
<evidence type="ECO:0000256" key="5">
    <source>
        <dbReference type="ARBA" id="ARBA00022516"/>
    </source>
</evidence>
<sequence length="468" mass="51692">MSFGLEDLIVRALATVPAVAAAWLSLKTSRTPQGSAAWIVLILAYPYVGVPAYALFGYANYSRFAQRRRASDAQVGVDGPDADRAPDPEDRLAIFARLGGSQVTHGNAMTLLIDGQATFDAIFDAIGRAERYVLVQYYTIEDDALGRRLRDLLIARARAGVEVWLLHDELPLVGLPRSYWQALRAAGVHTARPKGPSRALGPFQLNYRNHRKLVVVDGTEAFTGGLNCSETYMGRNPRYGDWRDTFCRLTGPVVLQLQRGFAADWSWAAGDAILDRLDTRSAVGANGPVRAVALAPAPTDRVSTGNLYFIALATAARERLWITTPYFVPDSDVLSALQLAALRGVDVRILVPDRPDHRLPYWAAFSYFDELRIAGGEIWRYEGAFMHQKVALVDDDICSVGSINLDIRSGLLNFELTVVMQDRAAAAWVEAMLNDDLARCHKLDRWLPDQPVGLRVLARTSRLLAPQM</sequence>
<evidence type="ECO:0000256" key="15">
    <source>
        <dbReference type="NCBIfam" id="TIGR04265"/>
    </source>
</evidence>
<dbReference type="PROSITE" id="PS50035">
    <property type="entry name" value="PLD"/>
    <property type="match status" value="2"/>
</dbReference>
<dbReference type="AlphaFoldDB" id="A0A4R5ZVD8"/>
<evidence type="ECO:0000256" key="16">
    <source>
        <dbReference type="SAM" id="Phobius"/>
    </source>
</evidence>
<accession>A0A4R5ZVD8</accession>
<comment type="subcellular location">
    <subcellularLocation>
        <location evidence="3">Cell membrane</location>
        <topology evidence="3">Multi-pass membrane protein</topology>
    </subcellularLocation>
    <subcellularLocation>
        <location evidence="2">Secreted</location>
    </subcellularLocation>
</comment>
<keyword evidence="14" id="KW-1208">Phospholipid metabolism</keyword>
<evidence type="ECO:0000256" key="10">
    <source>
        <dbReference type="ARBA" id="ARBA00022989"/>
    </source>
</evidence>
<evidence type="ECO:0000256" key="12">
    <source>
        <dbReference type="ARBA" id="ARBA00023136"/>
    </source>
</evidence>
<evidence type="ECO:0000256" key="8">
    <source>
        <dbReference type="ARBA" id="ARBA00022692"/>
    </source>
</evidence>
<evidence type="ECO:0000256" key="9">
    <source>
        <dbReference type="ARBA" id="ARBA00022737"/>
    </source>
</evidence>
<comment type="function">
    <text evidence="1">Could be a virulence factor.</text>
</comment>
<dbReference type="InterPro" id="IPR022924">
    <property type="entry name" value="Cardiolipin_synthase"/>
</dbReference>
<dbReference type="RefSeq" id="WP_133398016.1">
    <property type="nucleotide sequence ID" value="NZ_SNAA01000023.1"/>
</dbReference>
<dbReference type="OrthoDB" id="9762009at2"/>
<evidence type="ECO:0000259" key="17">
    <source>
        <dbReference type="PROSITE" id="PS50035"/>
    </source>
</evidence>
<dbReference type="PANTHER" id="PTHR21248:SF22">
    <property type="entry name" value="PHOSPHOLIPASE D"/>
    <property type="match status" value="1"/>
</dbReference>
<protein>
    <recommendedName>
        <fullName evidence="15">Cardiolipin synthase</fullName>
        <ecNumber evidence="15">2.7.8.-</ecNumber>
    </recommendedName>
</protein>
<dbReference type="EC" id="2.7.8.-" evidence="15"/>
<evidence type="ECO:0000313" key="19">
    <source>
        <dbReference type="Proteomes" id="UP000295701"/>
    </source>
</evidence>
<evidence type="ECO:0000256" key="13">
    <source>
        <dbReference type="ARBA" id="ARBA00023209"/>
    </source>
</evidence>
<dbReference type="SUPFAM" id="SSF56024">
    <property type="entry name" value="Phospholipase D/nuclease"/>
    <property type="match status" value="2"/>
</dbReference>
<dbReference type="Gene3D" id="3.30.870.10">
    <property type="entry name" value="Endonuclease Chain A"/>
    <property type="match status" value="2"/>
</dbReference>
<keyword evidence="8 16" id="KW-0812">Transmembrane</keyword>
<keyword evidence="7" id="KW-0808">Transferase</keyword>
<keyword evidence="6" id="KW-0964">Secreted</keyword>
<comment type="caution">
    <text evidence="18">The sequence shown here is derived from an EMBL/GenBank/DDBJ whole genome shotgun (WGS) entry which is preliminary data.</text>
</comment>
<evidence type="ECO:0000256" key="2">
    <source>
        <dbReference type="ARBA" id="ARBA00004613"/>
    </source>
</evidence>
<dbReference type="Pfam" id="PF13091">
    <property type="entry name" value="PLDc_2"/>
    <property type="match status" value="2"/>
</dbReference>
<dbReference type="InterPro" id="IPR001736">
    <property type="entry name" value="PLipase_D/transphosphatidylase"/>
</dbReference>